<dbReference type="Pfam" id="PF01497">
    <property type="entry name" value="Peripla_BP_2"/>
    <property type="match status" value="1"/>
</dbReference>
<evidence type="ECO:0000313" key="9">
    <source>
        <dbReference type="Proteomes" id="UP001597519"/>
    </source>
</evidence>
<comment type="subcellular location">
    <subcellularLocation>
        <location evidence="1">Cell envelope</location>
    </subcellularLocation>
</comment>
<dbReference type="EMBL" id="JBHUOQ010000001">
    <property type="protein sequence ID" value="MFD2830270.1"/>
    <property type="molecule type" value="Genomic_DNA"/>
</dbReference>
<evidence type="ECO:0000313" key="8">
    <source>
        <dbReference type="EMBL" id="MFD2830270.1"/>
    </source>
</evidence>
<evidence type="ECO:0000256" key="6">
    <source>
        <dbReference type="SAM" id="SignalP"/>
    </source>
</evidence>
<evidence type="ECO:0000256" key="1">
    <source>
        <dbReference type="ARBA" id="ARBA00004196"/>
    </source>
</evidence>
<evidence type="ECO:0000256" key="3">
    <source>
        <dbReference type="ARBA" id="ARBA00022448"/>
    </source>
</evidence>
<evidence type="ECO:0000256" key="5">
    <source>
        <dbReference type="SAM" id="Coils"/>
    </source>
</evidence>
<organism evidence="8 9">
    <name type="scientific">Corticicoccus populi</name>
    <dbReference type="NCBI Taxonomy" id="1812821"/>
    <lineage>
        <taxon>Bacteria</taxon>
        <taxon>Bacillati</taxon>
        <taxon>Bacillota</taxon>
        <taxon>Bacilli</taxon>
        <taxon>Bacillales</taxon>
        <taxon>Staphylococcaceae</taxon>
        <taxon>Corticicoccus</taxon>
    </lineage>
</organism>
<feature type="coiled-coil region" evidence="5">
    <location>
        <begin position="187"/>
        <end position="218"/>
    </location>
</feature>
<evidence type="ECO:0000256" key="4">
    <source>
        <dbReference type="ARBA" id="ARBA00022729"/>
    </source>
</evidence>
<dbReference type="Gene3D" id="3.40.50.1980">
    <property type="entry name" value="Nitrogenase molybdenum iron protein domain"/>
    <property type="match status" value="2"/>
</dbReference>
<feature type="chain" id="PRO_5045104806" evidence="6">
    <location>
        <begin position="23"/>
        <end position="351"/>
    </location>
</feature>
<dbReference type="Proteomes" id="UP001597519">
    <property type="component" value="Unassembled WGS sequence"/>
</dbReference>
<gene>
    <name evidence="8" type="ORF">ACFSX4_07275</name>
</gene>
<evidence type="ECO:0000256" key="2">
    <source>
        <dbReference type="ARBA" id="ARBA00008814"/>
    </source>
</evidence>
<name>A0ABW5WU03_9STAP</name>
<comment type="similarity">
    <text evidence="2">Belongs to the bacterial solute-binding protein 8 family.</text>
</comment>
<dbReference type="InterPro" id="IPR051313">
    <property type="entry name" value="Bact_iron-sidero_bind"/>
</dbReference>
<dbReference type="PANTHER" id="PTHR30532">
    <property type="entry name" value="IRON III DICITRATE-BINDING PERIPLASMIC PROTEIN"/>
    <property type="match status" value="1"/>
</dbReference>
<feature type="signal peptide" evidence="6">
    <location>
        <begin position="1"/>
        <end position="22"/>
    </location>
</feature>
<proteinExistence type="inferred from homology"/>
<dbReference type="PROSITE" id="PS50983">
    <property type="entry name" value="FE_B12_PBP"/>
    <property type="match status" value="1"/>
</dbReference>
<comment type="caution">
    <text evidence="8">The sequence shown here is derived from an EMBL/GenBank/DDBJ whole genome shotgun (WGS) entry which is preliminary data.</text>
</comment>
<keyword evidence="4 6" id="KW-0732">Signal</keyword>
<keyword evidence="9" id="KW-1185">Reference proteome</keyword>
<dbReference type="SUPFAM" id="SSF53807">
    <property type="entry name" value="Helical backbone' metal receptor"/>
    <property type="match status" value="1"/>
</dbReference>
<evidence type="ECO:0000259" key="7">
    <source>
        <dbReference type="PROSITE" id="PS50983"/>
    </source>
</evidence>
<keyword evidence="3" id="KW-0813">Transport</keyword>
<dbReference type="PROSITE" id="PS51257">
    <property type="entry name" value="PROKAR_LIPOPROTEIN"/>
    <property type="match status" value="1"/>
</dbReference>
<protein>
    <submittedName>
        <fullName evidence="8">Siderophore ABC transporter substrate-binding protein</fullName>
    </submittedName>
</protein>
<dbReference type="PANTHER" id="PTHR30532:SF28">
    <property type="entry name" value="PETROBACTIN-BINDING PROTEIN YCLQ"/>
    <property type="match status" value="1"/>
</dbReference>
<reference evidence="9" key="1">
    <citation type="journal article" date="2019" name="Int. J. Syst. Evol. Microbiol.">
        <title>The Global Catalogue of Microorganisms (GCM) 10K type strain sequencing project: providing services to taxonomists for standard genome sequencing and annotation.</title>
        <authorList>
            <consortium name="The Broad Institute Genomics Platform"/>
            <consortium name="The Broad Institute Genome Sequencing Center for Infectious Disease"/>
            <person name="Wu L."/>
            <person name="Ma J."/>
        </authorList>
    </citation>
    <scope>NUCLEOTIDE SEQUENCE [LARGE SCALE GENOMIC DNA]</scope>
    <source>
        <strain evidence="9">KCTC 33575</strain>
    </source>
</reference>
<keyword evidence="5" id="KW-0175">Coiled coil</keyword>
<dbReference type="RefSeq" id="WP_377773039.1">
    <property type="nucleotide sequence ID" value="NZ_JBHUOQ010000001.1"/>
</dbReference>
<dbReference type="InterPro" id="IPR002491">
    <property type="entry name" value="ABC_transptr_periplasmic_BD"/>
</dbReference>
<accession>A0ABW5WU03</accession>
<sequence length="351" mass="37818">MNFKKLYLLMAASLMLITAACGNNEEEADSGAEGDEETVSYHNQFTIGPPRGEDGDETEVDETIELPKNPENVVIFDLGVATTFPALGIEESIAGLPKGENNSTLSDELEVFESDQYQNLGGLFEPDYEAIAEIQPEVIMLHGRQSNSEIIGELESAAPNAAIINVSADSNNYFEDVKANTLFLGELFDVEDKAQELVDEMDNKLEEVSSNVQGLDETMLFIQTNGGDISFHGPGGRYGFLYEELGFTSAGEQEGEGEEETSNHGNQISFEFIAETNPGMILVMDRGAAVSEGDATSTSILENDVTANVDAVSNGNITELNPTTWYLNAGGYGTAMSQLDEIQTAVDNAAE</sequence>
<feature type="domain" description="Fe/B12 periplasmic-binding" evidence="7">
    <location>
        <begin position="72"/>
        <end position="350"/>
    </location>
</feature>